<dbReference type="AlphaFoldDB" id="A0A814MJA0"/>
<dbReference type="PANTHER" id="PTHR46599">
    <property type="entry name" value="PIGGYBAC TRANSPOSABLE ELEMENT-DERIVED PROTEIN 4"/>
    <property type="match status" value="1"/>
</dbReference>
<dbReference type="EMBL" id="CAJNOJ010000089">
    <property type="protein sequence ID" value="CAF1080238.1"/>
    <property type="molecule type" value="Genomic_DNA"/>
</dbReference>
<dbReference type="Pfam" id="PF13842">
    <property type="entry name" value="zf-Tnp_2"/>
    <property type="match status" value="1"/>
</dbReference>
<feature type="domain" description="PiggyBac transposable element-derived protein 4 C-terminal zinc-finger" evidence="2">
    <location>
        <begin position="507"/>
        <end position="551"/>
    </location>
</feature>
<dbReference type="InterPro" id="IPR029526">
    <property type="entry name" value="PGBD"/>
</dbReference>
<dbReference type="OrthoDB" id="6146839at2759"/>
<proteinExistence type="predicted"/>
<feature type="domain" description="PiggyBac transposable element-derived protein" evidence="3">
    <location>
        <begin position="92"/>
        <end position="445"/>
    </location>
</feature>
<evidence type="ECO:0000259" key="3">
    <source>
        <dbReference type="Pfam" id="PF13843"/>
    </source>
</evidence>
<protein>
    <recommendedName>
        <fullName evidence="6">PiggyBac transposable element-derived protein 4-like protein</fullName>
    </recommendedName>
</protein>
<dbReference type="Proteomes" id="UP000663852">
    <property type="component" value="Unassembled WGS sequence"/>
</dbReference>
<comment type="caution">
    <text evidence="4">The sequence shown here is derived from an EMBL/GenBank/DDBJ whole genome shotgun (WGS) entry which is preliminary data.</text>
</comment>
<evidence type="ECO:0000256" key="1">
    <source>
        <dbReference type="SAM" id="MobiDB-lite"/>
    </source>
</evidence>
<organism evidence="4 5">
    <name type="scientific">Adineta ricciae</name>
    <name type="common">Rotifer</name>
    <dbReference type="NCBI Taxonomy" id="249248"/>
    <lineage>
        <taxon>Eukaryota</taxon>
        <taxon>Metazoa</taxon>
        <taxon>Spiralia</taxon>
        <taxon>Gnathifera</taxon>
        <taxon>Rotifera</taxon>
        <taxon>Eurotatoria</taxon>
        <taxon>Bdelloidea</taxon>
        <taxon>Adinetida</taxon>
        <taxon>Adinetidae</taxon>
        <taxon>Adineta</taxon>
    </lineage>
</organism>
<gene>
    <name evidence="4" type="ORF">EDS130_LOCUS18923</name>
</gene>
<evidence type="ECO:0008006" key="6">
    <source>
        <dbReference type="Google" id="ProtNLM"/>
    </source>
</evidence>
<sequence>MATSKKRSYNEIDEISSDESETESEIETDGETGSEDDSGNSDVEDDENTPSVHTYNHTSKSWQKGNFGPTLFSFQDNNCGVTANPDKNTLLDFFKIVFDQELIQVIADKTNQFQVDSADKHSSPHQAKWYSTNLEEIYLFLATFMLMAHIKKFRIKDYWSVDPLIATPIFSDIMPRDRFLLLLKYLHFTDLTQPKGDRLYKIKFVVQHLKEKFKQIMIPYRNLCIDESLVLWKGRLSFKQYIPSKRRRFGIKLFVLCDCRTGFILDFVIYTGSQTEIQRDNHLGIPGSIIMTLMQPYLQRGHNLFVDNWYTSPRLFELLHANSTGACGTVRRNRIGMPAFTNKLKRGEYEYQHTDILLCERWFDKREVTILSTTHKPQMASSGKVHYATGEQIQKPESVKDYIENMSAVDRSDMQISYVECVRKTVKWYKKLFFHLLDISILNSHILYKQKTGRTIHSCDFRLQLIRQIIETYGKPKAPTGRPTTGDNPVRLIARHFPSLIPSTLTKQNPQRKCVVCAKTTRRTKKRTDSRYECTECDVGLCVSGCFQDYHTLKYF</sequence>
<reference evidence="4" key="1">
    <citation type="submission" date="2021-02" db="EMBL/GenBank/DDBJ databases">
        <authorList>
            <person name="Nowell W R."/>
        </authorList>
    </citation>
    <scope>NUCLEOTIDE SEQUENCE</scope>
</reference>
<dbReference type="PANTHER" id="PTHR46599:SF3">
    <property type="entry name" value="PIGGYBAC TRANSPOSABLE ELEMENT-DERIVED PROTEIN 4"/>
    <property type="match status" value="1"/>
</dbReference>
<evidence type="ECO:0000259" key="2">
    <source>
        <dbReference type="Pfam" id="PF13842"/>
    </source>
</evidence>
<dbReference type="Pfam" id="PF13843">
    <property type="entry name" value="DDE_Tnp_1_7"/>
    <property type="match status" value="1"/>
</dbReference>
<feature type="compositionally biased region" description="Polar residues" evidence="1">
    <location>
        <begin position="49"/>
        <end position="60"/>
    </location>
</feature>
<accession>A0A814MJA0</accession>
<dbReference type="InterPro" id="IPR032718">
    <property type="entry name" value="PGBD4_Znf_C"/>
</dbReference>
<evidence type="ECO:0000313" key="4">
    <source>
        <dbReference type="EMBL" id="CAF1080238.1"/>
    </source>
</evidence>
<feature type="compositionally biased region" description="Acidic residues" evidence="1">
    <location>
        <begin position="11"/>
        <end position="48"/>
    </location>
</feature>
<evidence type="ECO:0000313" key="5">
    <source>
        <dbReference type="Proteomes" id="UP000663852"/>
    </source>
</evidence>
<name>A0A814MJA0_ADIRI</name>
<feature type="region of interest" description="Disordered" evidence="1">
    <location>
        <begin position="1"/>
        <end position="60"/>
    </location>
</feature>